<accession>A0A2J6QL68</accession>
<dbReference type="OrthoDB" id="5422613at2759"/>
<feature type="compositionally biased region" description="Basic and acidic residues" evidence="1">
    <location>
        <begin position="108"/>
        <end position="118"/>
    </location>
</feature>
<dbReference type="PANTHER" id="PTHR38167">
    <property type="entry name" value="C2H2-TYPE DOMAIN-CONTAINING PROTEIN"/>
    <property type="match status" value="1"/>
</dbReference>
<keyword evidence="3" id="KW-1185">Reference proteome</keyword>
<gene>
    <name evidence="2" type="ORF">NA56DRAFT_697154</name>
</gene>
<name>A0A2J6QL68_9HELO</name>
<reference evidence="2 3" key="1">
    <citation type="submission" date="2016-05" db="EMBL/GenBank/DDBJ databases">
        <title>A degradative enzymes factory behind the ericoid mycorrhizal symbiosis.</title>
        <authorList>
            <consortium name="DOE Joint Genome Institute"/>
            <person name="Martino E."/>
            <person name="Morin E."/>
            <person name="Grelet G."/>
            <person name="Kuo A."/>
            <person name="Kohler A."/>
            <person name="Daghino S."/>
            <person name="Barry K."/>
            <person name="Choi C."/>
            <person name="Cichocki N."/>
            <person name="Clum A."/>
            <person name="Copeland A."/>
            <person name="Hainaut M."/>
            <person name="Haridas S."/>
            <person name="Labutti K."/>
            <person name="Lindquist E."/>
            <person name="Lipzen A."/>
            <person name="Khouja H.-R."/>
            <person name="Murat C."/>
            <person name="Ohm R."/>
            <person name="Olson A."/>
            <person name="Spatafora J."/>
            <person name="Veneault-Fourrey C."/>
            <person name="Henrissat B."/>
            <person name="Grigoriev I."/>
            <person name="Martin F."/>
            <person name="Perotto S."/>
        </authorList>
    </citation>
    <scope>NUCLEOTIDE SEQUENCE [LARGE SCALE GENOMIC DNA]</scope>
    <source>
        <strain evidence="2 3">UAMH 7357</strain>
    </source>
</reference>
<evidence type="ECO:0000313" key="2">
    <source>
        <dbReference type="EMBL" id="PMD27004.1"/>
    </source>
</evidence>
<protein>
    <recommendedName>
        <fullName evidence="4">C2H2-type domain-containing protein</fullName>
    </recommendedName>
</protein>
<feature type="region of interest" description="Disordered" evidence="1">
    <location>
        <begin position="76"/>
        <end position="120"/>
    </location>
</feature>
<dbReference type="Proteomes" id="UP000235672">
    <property type="component" value="Unassembled WGS sequence"/>
</dbReference>
<organism evidence="2 3">
    <name type="scientific">Hyaloscypha hepaticicola</name>
    <dbReference type="NCBI Taxonomy" id="2082293"/>
    <lineage>
        <taxon>Eukaryota</taxon>
        <taxon>Fungi</taxon>
        <taxon>Dikarya</taxon>
        <taxon>Ascomycota</taxon>
        <taxon>Pezizomycotina</taxon>
        <taxon>Leotiomycetes</taxon>
        <taxon>Helotiales</taxon>
        <taxon>Hyaloscyphaceae</taxon>
        <taxon>Hyaloscypha</taxon>
    </lineage>
</organism>
<dbReference type="AlphaFoldDB" id="A0A2J6QL68"/>
<dbReference type="EMBL" id="KZ613466">
    <property type="protein sequence ID" value="PMD27004.1"/>
    <property type="molecule type" value="Genomic_DNA"/>
</dbReference>
<evidence type="ECO:0000256" key="1">
    <source>
        <dbReference type="SAM" id="MobiDB-lite"/>
    </source>
</evidence>
<feature type="region of interest" description="Disordered" evidence="1">
    <location>
        <begin position="218"/>
        <end position="247"/>
    </location>
</feature>
<dbReference type="PANTHER" id="PTHR38167:SF1">
    <property type="entry name" value="C2H2-TYPE DOMAIN-CONTAINING PROTEIN"/>
    <property type="match status" value="1"/>
</dbReference>
<evidence type="ECO:0008006" key="4">
    <source>
        <dbReference type="Google" id="ProtNLM"/>
    </source>
</evidence>
<feature type="region of interest" description="Disordered" evidence="1">
    <location>
        <begin position="1"/>
        <end position="29"/>
    </location>
</feature>
<sequence length="247" mass="28098">MPRAKRQPLKAVKNEAQVKAESPTKPAVSAALKKAIDTMDHMRLRLLVKNYCETMEPLREDLEKSLLVPGGDVVRYHADTESEDDKNDDKESSSEDEIKDEDASDIEEAPKERKEKKPIAAADDEMVPRYTICLRCKAEFDVTANDKRDCTWHSGEKEADFEDDFWADHDEDCHGDIDDLVDDPDVQDGFKWSCCGELGDAEGCKWTKHKSDINVIVRKPAHIPASKSRSKRKAEVDVKEPKKKRRT</sequence>
<proteinExistence type="predicted"/>
<feature type="compositionally biased region" description="Acidic residues" evidence="1">
    <location>
        <begin position="94"/>
        <end position="107"/>
    </location>
</feature>
<dbReference type="STRING" id="1745343.A0A2J6QL68"/>
<evidence type="ECO:0000313" key="3">
    <source>
        <dbReference type="Proteomes" id="UP000235672"/>
    </source>
</evidence>